<dbReference type="InterPro" id="IPR029056">
    <property type="entry name" value="Ribokinase-like"/>
</dbReference>
<dbReference type="Gene3D" id="3.40.1190.20">
    <property type="match status" value="1"/>
</dbReference>
<keyword evidence="4" id="KW-0547">Nucleotide-binding</keyword>
<comment type="caution">
    <text evidence="8">The sequence shown here is derived from an EMBL/GenBank/DDBJ whole genome shotgun (WGS) entry which is preliminary data.</text>
</comment>
<evidence type="ECO:0000256" key="2">
    <source>
        <dbReference type="ARBA" id="ARBA00012135"/>
    </source>
</evidence>
<dbReference type="GO" id="GO:0005524">
    <property type="term" value="F:ATP binding"/>
    <property type="evidence" value="ECO:0007669"/>
    <property type="project" value="UniProtKB-KW"/>
</dbReference>
<accession>A0A1F5YZE9</accession>
<keyword evidence="6" id="KW-0067">ATP-binding</keyword>
<feature type="domain" description="Pyridoxamine kinase/Phosphomethylpyrimidine kinase" evidence="7">
    <location>
        <begin position="17"/>
        <end position="260"/>
    </location>
</feature>
<dbReference type="InterPro" id="IPR004399">
    <property type="entry name" value="HMP/HMP-P_kinase_dom"/>
</dbReference>
<evidence type="ECO:0000313" key="8">
    <source>
        <dbReference type="EMBL" id="OGG05327.1"/>
    </source>
</evidence>
<evidence type="ECO:0000313" key="9">
    <source>
        <dbReference type="Proteomes" id="UP000179129"/>
    </source>
</evidence>
<dbReference type="FunFam" id="3.40.1190.20:FF:000003">
    <property type="entry name" value="Phosphomethylpyrimidine kinase ThiD"/>
    <property type="match status" value="1"/>
</dbReference>
<proteinExistence type="predicted"/>
<sequence>MKNSACPPRALTVAGSDSGGGAGIQADLKTFQSFGCFGMSAITALTAQNSVGVQGVYKVSGEFAARQMESVFGDIGVDALKCGMLADAEIIAAVAGVLDRYPGVPLVLDTVLVAKSGDPLLEPEAVGVMVERLFPRSLLITPNAVEASRLVGFPVEDRRSMEKAAEALQGMGANGVLVKGGHLKGECLIDLLRLPGGELKIFESERIDTPHTHGTGCTLSAAVTAGLALGLPLVRAVETAREYVLNGIRKAHPTGKGYGTLLHEPVEKRDG</sequence>
<keyword evidence="3" id="KW-0808">Transferase</keyword>
<evidence type="ECO:0000256" key="1">
    <source>
        <dbReference type="ARBA" id="ARBA00004948"/>
    </source>
</evidence>
<organism evidence="8 9">
    <name type="scientific">Candidatus Glassbacteria bacterium RIFCSPLOWO2_12_FULL_58_11</name>
    <dbReference type="NCBI Taxonomy" id="1817867"/>
    <lineage>
        <taxon>Bacteria</taxon>
        <taxon>Candidatus Glassiibacteriota</taxon>
    </lineage>
</organism>
<evidence type="ECO:0000256" key="6">
    <source>
        <dbReference type="ARBA" id="ARBA00022840"/>
    </source>
</evidence>
<comment type="pathway">
    <text evidence="1">Cofactor biosynthesis; thiamine diphosphate biosynthesis.</text>
</comment>
<dbReference type="GO" id="GO:0005829">
    <property type="term" value="C:cytosol"/>
    <property type="evidence" value="ECO:0007669"/>
    <property type="project" value="TreeGrafter"/>
</dbReference>
<dbReference type="STRING" id="1817867.A3F83_16030"/>
<protein>
    <recommendedName>
        <fullName evidence="2">hydroxymethylpyrimidine kinase</fullName>
        <ecNumber evidence="2">2.7.1.49</ecNumber>
    </recommendedName>
</protein>
<gene>
    <name evidence="8" type="ORF">A3F83_16030</name>
</gene>
<dbReference type="EMBL" id="MFIX01000063">
    <property type="protein sequence ID" value="OGG05327.1"/>
    <property type="molecule type" value="Genomic_DNA"/>
</dbReference>
<dbReference type="GO" id="GO:0008902">
    <property type="term" value="F:hydroxymethylpyrimidine kinase activity"/>
    <property type="evidence" value="ECO:0007669"/>
    <property type="project" value="UniProtKB-EC"/>
</dbReference>
<evidence type="ECO:0000256" key="5">
    <source>
        <dbReference type="ARBA" id="ARBA00022777"/>
    </source>
</evidence>
<dbReference type="InterPro" id="IPR013749">
    <property type="entry name" value="PM/HMP-P_kinase-1"/>
</dbReference>
<dbReference type="CDD" id="cd01169">
    <property type="entry name" value="HMPP_kinase"/>
    <property type="match status" value="1"/>
</dbReference>
<dbReference type="PANTHER" id="PTHR20858:SF17">
    <property type="entry name" value="HYDROXYMETHYLPYRIMIDINE_PHOSPHOMETHYLPYRIMIDINE KINASE THI20-RELATED"/>
    <property type="match status" value="1"/>
</dbReference>
<evidence type="ECO:0000256" key="4">
    <source>
        <dbReference type="ARBA" id="ARBA00022741"/>
    </source>
</evidence>
<evidence type="ECO:0000259" key="7">
    <source>
        <dbReference type="Pfam" id="PF08543"/>
    </source>
</evidence>
<dbReference type="PANTHER" id="PTHR20858">
    <property type="entry name" value="PHOSPHOMETHYLPYRIMIDINE KINASE"/>
    <property type="match status" value="1"/>
</dbReference>
<dbReference type="GO" id="GO:0009228">
    <property type="term" value="P:thiamine biosynthetic process"/>
    <property type="evidence" value="ECO:0007669"/>
    <property type="project" value="InterPro"/>
</dbReference>
<dbReference type="AlphaFoldDB" id="A0A1F5YZE9"/>
<dbReference type="EC" id="2.7.1.49" evidence="2"/>
<reference evidence="8 9" key="1">
    <citation type="journal article" date="2016" name="Nat. Commun.">
        <title>Thousands of microbial genomes shed light on interconnected biogeochemical processes in an aquifer system.</title>
        <authorList>
            <person name="Anantharaman K."/>
            <person name="Brown C.T."/>
            <person name="Hug L.A."/>
            <person name="Sharon I."/>
            <person name="Castelle C.J."/>
            <person name="Probst A.J."/>
            <person name="Thomas B.C."/>
            <person name="Singh A."/>
            <person name="Wilkins M.J."/>
            <person name="Karaoz U."/>
            <person name="Brodie E.L."/>
            <person name="Williams K.H."/>
            <person name="Hubbard S.S."/>
            <person name="Banfield J.F."/>
        </authorList>
    </citation>
    <scope>NUCLEOTIDE SEQUENCE [LARGE SCALE GENOMIC DNA]</scope>
</reference>
<dbReference type="SUPFAM" id="SSF53613">
    <property type="entry name" value="Ribokinase-like"/>
    <property type="match status" value="1"/>
</dbReference>
<dbReference type="Proteomes" id="UP000179129">
    <property type="component" value="Unassembled WGS sequence"/>
</dbReference>
<dbReference type="NCBIfam" id="TIGR00097">
    <property type="entry name" value="HMP-P_kinase"/>
    <property type="match status" value="1"/>
</dbReference>
<keyword evidence="5 8" id="KW-0418">Kinase</keyword>
<dbReference type="Pfam" id="PF08543">
    <property type="entry name" value="Phos_pyr_kin"/>
    <property type="match status" value="1"/>
</dbReference>
<evidence type="ECO:0000256" key="3">
    <source>
        <dbReference type="ARBA" id="ARBA00022679"/>
    </source>
</evidence>
<dbReference type="GO" id="GO:0008972">
    <property type="term" value="F:phosphomethylpyrimidine kinase activity"/>
    <property type="evidence" value="ECO:0007669"/>
    <property type="project" value="InterPro"/>
</dbReference>
<name>A0A1F5YZE9_9BACT</name>